<dbReference type="PANTHER" id="PTHR43711:SF1">
    <property type="entry name" value="HISTIDINE KINASE 1"/>
    <property type="match status" value="1"/>
</dbReference>
<dbReference type="EC" id="2.7.13.3" evidence="2"/>
<dbReference type="Gene3D" id="3.30.565.10">
    <property type="entry name" value="Histidine kinase-like ATPase, C-terminal domain"/>
    <property type="match status" value="1"/>
</dbReference>
<dbReference type="PANTHER" id="PTHR43711">
    <property type="entry name" value="TWO-COMPONENT HISTIDINE KINASE"/>
    <property type="match status" value="1"/>
</dbReference>
<dbReference type="InterPro" id="IPR004358">
    <property type="entry name" value="Sig_transdc_His_kin-like_C"/>
</dbReference>
<dbReference type="Pfam" id="PF13185">
    <property type="entry name" value="GAF_2"/>
    <property type="match status" value="1"/>
</dbReference>
<dbReference type="AlphaFoldDB" id="A0ABD5X3A4"/>
<dbReference type="Gene3D" id="3.30.450.40">
    <property type="match status" value="1"/>
</dbReference>
<evidence type="ECO:0000313" key="10">
    <source>
        <dbReference type="Proteomes" id="UP001596414"/>
    </source>
</evidence>
<dbReference type="GO" id="GO:0005524">
    <property type="term" value="F:ATP binding"/>
    <property type="evidence" value="ECO:0007669"/>
    <property type="project" value="UniProtKB-KW"/>
</dbReference>
<name>A0ABD5X3A4_9EURY</name>
<dbReference type="PROSITE" id="PS50112">
    <property type="entry name" value="PAS"/>
    <property type="match status" value="1"/>
</dbReference>
<evidence type="ECO:0000256" key="6">
    <source>
        <dbReference type="ARBA" id="ARBA00023012"/>
    </source>
</evidence>
<dbReference type="PROSITE" id="PS50109">
    <property type="entry name" value="HIS_KIN"/>
    <property type="match status" value="1"/>
</dbReference>
<dbReference type="Proteomes" id="UP001596414">
    <property type="component" value="Unassembled WGS sequence"/>
</dbReference>
<accession>A0ABD5X3A4</accession>
<protein>
    <recommendedName>
        <fullName evidence="2">histidine kinase</fullName>
        <ecNumber evidence="2">2.7.13.3</ecNumber>
    </recommendedName>
</protein>
<proteinExistence type="predicted"/>
<comment type="caution">
    <text evidence="9">The sequence shown here is derived from an EMBL/GenBank/DDBJ whole genome shotgun (WGS) entry which is preliminary data.</text>
</comment>
<keyword evidence="3" id="KW-0597">Phosphoprotein</keyword>
<evidence type="ECO:0000256" key="1">
    <source>
        <dbReference type="ARBA" id="ARBA00000085"/>
    </source>
</evidence>
<evidence type="ECO:0000256" key="3">
    <source>
        <dbReference type="ARBA" id="ARBA00022553"/>
    </source>
</evidence>
<dbReference type="Gene3D" id="1.10.287.130">
    <property type="match status" value="1"/>
</dbReference>
<dbReference type="InterPro" id="IPR029016">
    <property type="entry name" value="GAF-like_dom_sf"/>
</dbReference>
<evidence type="ECO:0000256" key="5">
    <source>
        <dbReference type="ARBA" id="ARBA00022777"/>
    </source>
</evidence>
<dbReference type="GO" id="GO:0000160">
    <property type="term" value="P:phosphorelay signal transduction system"/>
    <property type="evidence" value="ECO:0007669"/>
    <property type="project" value="UniProtKB-KW"/>
</dbReference>
<keyword evidence="9" id="KW-0067">ATP-binding</keyword>
<dbReference type="InterPro" id="IPR003018">
    <property type="entry name" value="GAF"/>
</dbReference>
<dbReference type="SUPFAM" id="SSF55874">
    <property type="entry name" value="ATPase domain of HSP90 chaperone/DNA topoisomerase II/histidine kinase"/>
    <property type="match status" value="1"/>
</dbReference>
<keyword evidence="5" id="KW-0418">Kinase</keyword>
<dbReference type="InterPro" id="IPR050736">
    <property type="entry name" value="Sensor_HK_Regulatory"/>
</dbReference>
<evidence type="ECO:0000259" key="7">
    <source>
        <dbReference type="PROSITE" id="PS50109"/>
    </source>
</evidence>
<dbReference type="Pfam" id="PF08448">
    <property type="entry name" value="PAS_4"/>
    <property type="match status" value="1"/>
</dbReference>
<comment type="catalytic activity">
    <reaction evidence="1">
        <text>ATP + protein L-histidine = ADP + protein N-phospho-L-histidine.</text>
        <dbReference type="EC" id="2.7.13.3"/>
    </reaction>
</comment>
<dbReference type="SMART" id="SM00388">
    <property type="entry name" value="HisKA"/>
    <property type="match status" value="1"/>
</dbReference>
<dbReference type="GO" id="GO:0004673">
    <property type="term" value="F:protein histidine kinase activity"/>
    <property type="evidence" value="ECO:0007669"/>
    <property type="project" value="UniProtKB-EC"/>
</dbReference>
<keyword evidence="6" id="KW-0902">Two-component regulatory system</keyword>
<dbReference type="SUPFAM" id="SSF55781">
    <property type="entry name" value="GAF domain-like"/>
    <property type="match status" value="1"/>
</dbReference>
<feature type="domain" description="Histidine kinase" evidence="7">
    <location>
        <begin position="516"/>
        <end position="709"/>
    </location>
</feature>
<dbReference type="InterPro" id="IPR005467">
    <property type="entry name" value="His_kinase_dom"/>
</dbReference>
<evidence type="ECO:0000259" key="8">
    <source>
        <dbReference type="PROSITE" id="PS50112"/>
    </source>
</evidence>
<evidence type="ECO:0000256" key="2">
    <source>
        <dbReference type="ARBA" id="ARBA00012438"/>
    </source>
</evidence>
<gene>
    <name evidence="9" type="ORF">ACFQJ7_03050</name>
</gene>
<dbReference type="CDD" id="cd00130">
    <property type="entry name" value="PAS"/>
    <property type="match status" value="1"/>
</dbReference>
<dbReference type="InterPro" id="IPR013656">
    <property type="entry name" value="PAS_4"/>
</dbReference>
<dbReference type="SUPFAM" id="SSF47384">
    <property type="entry name" value="Homodimeric domain of signal transducing histidine kinase"/>
    <property type="match status" value="1"/>
</dbReference>
<dbReference type="InterPro" id="IPR000014">
    <property type="entry name" value="PAS"/>
</dbReference>
<dbReference type="RefSeq" id="WP_267638212.1">
    <property type="nucleotide sequence ID" value="NZ_JAODIY010000013.1"/>
</dbReference>
<dbReference type="InterPro" id="IPR003594">
    <property type="entry name" value="HATPase_dom"/>
</dbReference>
<dbReference type="CDD" id="cd00082">
    <property type="entry name" value="HisKA"/>
    <property type="match status" value="1"/>
</dbReference>
<sequence length="715" mass="80144">MSTALVIAYVGAELNGLDLVSGLDKRLERPVRVVSTQVDRVATVLEDNRIDCVVAGRSLSGGDFQRVVFEVMDTNEELPVFETGGDVAAVPSKVEIHHLDPEAGPAAQANALLTELSASTDEHMSSPGPFLYLAVDSAWKVIDWDPQLSDWTGVDTADALGMSLWTALSEWHDTEFEEACRAVMGESDDRRKQVFHEESRKWFAIHIIGHKRGGLELYLQDVTEFQNAGGKIEGTGARFEETLDRITDAFFALDTQERFVFLNSQAEFLLDVNAKDVTGVRFWDAFPAAVSTTFYEEFNMAIEAQEPTSFEEYYRPLDRWFEVNAYPSSEGLSVFLREITDQVELQEKLEQLHSVTRELVVTESDREIAVKTVEATEDILNFTLVTVWQYDESTETLDPLSWSDEMDDRVDNIEPLNRNNKFIWEVYDTGEPRNMGFVPSTATTAHPPGKMSSELLVRIGEYGVLGAYADERDAFDETDIRLFKILASTVESALGRAKRERQLARRNERLNDFASIVSHDLRNPLNVASSHVELARMTGETGDHLDKIEDSLFRMEDLIENILSRARGKTELDRKQISLADIGHNAWGTVDTTAATLKIDEDAQFSADSERIQQLFENLFRNAIEHSEQGVTVRIGLLENGFYIADDGPGIPEERRDEIFKQGVTHADGGTGYGLAIVTDIVEGHGWNVDVTESWAGGAQFDIYNIYSLSTEESQ</sequence>
<keyword evidence="9" id="KW-0547">Nucleotide-binding</keyword>
<dbReference type="CDD" id="cd00075">
    <property type="entry name" value="HATPase"/>
    <property type="match status" value="1"/>
</dbReference>
<keyword evidence="4" id="KW-0808">Transferase</keyword>
<dbReference type="InterPro" id="IPR035965">
    <property type="entry name" value="PAS-like_dom_sf"/>
</dbReference>
<organism evidence="9 10">
    <name type="scientific">Halovenus rubra</name>
    <dbReference type="NCBI Taxonomy" id="869890"/>
    <lineage>
        <taxon>Archaea</taxon>
        <taxon>Methanobacteriati</taxon>
        <taxon>Methanobacteriota</taxon>
        <taxon>Stenosarchaea group</taxon>
        <taxon>Halobacteria</taxon>
        <taxon>Halobacteriales</taxon>
        <taxon>Haloarculaceae</taxon>
        <taxon>Halovenus</taxon>
    </lineage>
</organism>
<dbReference type="SUPFAM" id="SSF55785">
    <property type="entry name" value="PYP-like sensor domain (PAS domain)"/>
    <property type="match status" value="2"/>
</dbReference>
<evidence type="ECO:0000313" key="9">
    <source>
        <dbReference type="EMBL" id="MFC7125019.1"/>
    </source>
</evidence>
<dbReference type="EMBL" id="JBHSZQ010000002">
    <property type="protein sequence ID" value="MFC7125019.1"/>
    <property type="molecule type" value="Genomic_DNA"/>
</dbReference>
<dbReference type="Gene3D" id="3.30.450.20">
    <property type="entry name" value="PAS domain"/>
    <property type="match status" value="2"/>
</dbReference>
<dbReference type="PRINTS" id="PR00344">
    <property type="entry name" value="BCTRLSENSOR"/>
</dbReference>
<dbReference type="Pfam" id="PF00512">
    <property type="entry name" value="HisKA"/>
    <property type="match status" value="1"/>
</dbReference>
<reference evidence="9 10" key="1">
    <citation type="journal article" date="2014" name="Int. J. Syst. Evol. Microbiol.">
        <title>Complete genome sequence of Corynebacterium casei LMG S-19264T (=DSM 44701T), isolated from a smear-ripened cheese.</title>
        <authorList>
            <consortium name="US DOE Joint Genome Institute (JGI-PGF)"/>
            <person name="Walter F."/>
            <person name="Albersmeier A."/>
            <person name="Kalinowski J."/>
            <person name="Ruckert C."/>
        </authorList>
    </citation>
    <scope>NUCLEOTIDE SEQUENCE [LARGE SCALE GENOMIC DNA]</scope>
    <source>
        <strain evidence="9 10">CGMCC 4.7215</strain>
    </source>
</reference>
<dbReference type="InterPro" id="IPR036097">
    <property type="entry name" value="HisK_dim/P_sf"/>
</dbReference>
<evidence type="ECO:0000256" key="4">
    <source>
        <dbReference type="ARBA" id="ARBA00022679"/>
    </source>
</evidence>
<dbReference type="InterPro" id="IPR036890">
    <property type="entry name" value="HATPase_C_sf"/>
</dbReference>
<dbReference type="InterPro" id="IPR003661">
    <property type="entry name" value="HisK_dim/P_dom"/>
</dbReference>
<dbReference type="Pfam" id="PF02518">
    <property type="entry name" value="HATPase_c"/>
    <property type="match status" value="1"/>
</dbReference>
<feature type="domain" description="PAS" evidence="8">
    <location>
        <begin position="235"/>
        <end position="279"/>
    </location>
</feature>
<dbReference type="SMART" id="SM00091">
    <property type="entry name" value="PAS"/>
    <property type="match status" value="2"/>
</dbReference>
<dbReference type="SMART" id="SM00387">
    <property type="entry name" value="HATPase_c"/>
    <property type="match status" value="1"/>
</dbReference>